<keyword evidence="2" id="KW-0963">Cytoplasm</keyword>
<evidence type="ECO:0000256" key="6">
    <source>
        <dbReference type="ARBA" id="ARBA00023212"/>
    </source>
</evidence>
<dbReference type="InterPro" id="IPR001199">
    <property type="entry name" value="Cyt_B5-like_heme/steroid-bd"/>
</dbReference>
<keyword evidence="3" id="KW-0349">Heme</keyword>
<dbReference type="PANTHER" id="PTHR21281:SF0">
    <property type="entry name" value="CYTOCHROME B5 DOMAIN-CONTAINING PROTEIN 1"/>
    <property type="match status" value="1"/>
</dbReference>
<dbReference type="RefSeq" id="XP_009025128.1">
    <property type="nucleotide sequence ID" value="XM_009026880.1"/>
</dbReference>
<protein>
    <recommendedName>
        <fullName evidence="9">Cytochrome b5 domain-containing protein 1</fullName>
    </recommendedName>
</protein>
<evidence type="ECO:0000256" key="8">
    <source>
        <dbReference type="ARBA" id="ARBA00038168"/>
    </source>
</evidence>
<comment type="similarity">
    <text evidence="8">Belongs to the cytochrome b5 family.</text>
</comment>
<keyword evidence="5" id="KW-0408">Iron</keyword>
<evidence type="ECO:0000313" key="13">
    <source>
        <dbReference type="EnsemblMetazoa" id="HelroP67728"/>
    </source>
</evidence>
<dbReference type="HOGENOM" id="CLU_081983_0_0_1"/>
<evidence type="ECO:0000313" key="12">
    <source>
        <dbReference type="EMBL" id="ESN96027.1"/>
    </source>
</evidence>
<reference evidence="13" key="3">
    <citation type="submission" date="2015-06" db="UniProtKB">
        <authorList>
            <consortium name="EnsemblMetazoa"/>
        </authorList>
    </citation>
    <scope>IDENTIFICATION</scope>
</reference>
<organism evidence="13 14">
    <name type="scientific">Helobdella robusta</name>
    <name type="common">Californian leech</name>
    <dbReference type="NCBI Taxonomy" id="6412"/>
    <lineage>
        <taxon>Eukaryota</taxon>
        <taxon>Metazoa</taxon>
        <taxon>Spiralia</taxon>
        <taxon>Lophotrochozoa</taxon>
        <taxon>Annelida</taxon>
        <taxon>Clitellata</taxon>
        <taxon>Hirudinea</taxon>
        <taxon>Rhynchobdellida</taxon>
        <taxon>Glossiphoniidae</taxon>
        <taxon>Helobdella</taxon>
    </lineage>
</organism>
<keyword evidence="7" id="KW-0966">Cell projection</keyword>
<dbReference type="FunCoup" id="T1FZ45">
    <property type="interactions" value="1"/>
</dbReference>
<dbReference type="KEGG" id="hro:HELRODRAFT_67728"/>
<dbReference type="InterPro" id="IPR036400">
    <property type="entry name" value="Cyt_B5-like_heme/steroid_sf"/>
</dbReference>
<dbReference type="STRING" id="6412.T1FZ45"/>
<evidence type="ECO:0000259" key="11">
    <source>
        <dbReference type="PROSITE" id="PS50255"/>
    </source>
</evidence>
<dbReference type="Pfam" id="PF00173">
    <property type="entry name" value="Cyt-b5"/>
    <property type="match status" value="1"/>
</dbReference>
<dbReference type="SMART" id="SM01117">
    <property type="entry name" value="Cyt-b5"/>
    <property type="match status" value="1"/>
</dbReference>
<evidence type="ECO:0000256" key="1">
    <source>
        <dbReference type="ARBA" id="ARBA00004430"/>
    </source>
</evidence>
<dbReference type="EMBL" id="AMQM01001283">
    <property type="status" value="NOT_ANNOTATED_CDS"/>
    <property type="molecule type" value="Genomic_DNA"/>
</dbReference>
<dbReference type="InterPro" id="IPR052320">
    <property type="entry name" value="Cytochrome_b5_domain"/>
</dbReference>
<dbReference type="InterPro" id="IPR029071">
    <property type="entry name" value="Ubiquitin-like_domsf"/>
</dbReference>
<dbReference type="AlphaFoldDB" id="T1FZ45"/>
<dbReference type="OrthoDB" id="260091at2759"/>
<dbReference type="PROSITE" id="PS50255">
    <property type="entry name" value="CYTOCHROME_B5_2"/>
    <property type="match status" value="1"/>
</dbReference>
<feature type="domain" description="Cytochrome b5 heme-binding" evidence="11">
    <location>
        <begin position="2"/>
        <end position="117"/>
    </location>
</feature>
<reference evidence="12 14" key="2">
    <citation type="journal article" date="2013" name="Nature">
        <title>Insights into bilaterian evolution from three spiralian genomes.</title>
        <authorList>
            <person name="Simakov O."/>
            <person name="Marletaz F."/>
            <person name="Cho S.J."/>
            <person name="Edsinger-Gonzales E."/>
            <person name="Havlak P."/>
            <person name="Hellsten U."/>
            <person name="Kuo D.H."/>
            <person name="Larsson T."/>
            <person name="Lv J."/>
            <person name="Arendt D."/>
            <person name="Savage R."/>
            <person name="Osoegawa K."/>
            <person name="de Jong P."/>
            <person name="Grimwood J."/>
            <person name="Chapman J.A."/>
            <person name="Shapiro H."/>
            <person name="Aerts A."/>
            <person name="Otillar R.P."/>
            <person name="Terry A.Y."/>
            <person name="Boore J.L."/>
            <person name="Grigoriev I.V."/>
            <person name="Lindberg D.R."/>
            <person name="Seaver E.C."/>
            <person name="Weisblat D.A."/>
            <person name="Putnam N.H."/>
            <person name="Rokhsar D.S."/>
        </authorList>
    </citation>
    <scope>NUCLEOTIDE SEQUENCE</scope>
</reference>
<dbReference type="GO" id="GO:0046872">
    <property type="term" value="F:metal ion binding"/>
    <property type="evidence" value="ECO:0007669"/>
    <property type="project" value="UniProtKB-KW"/>
</dbReference>
<gene>
    <name evidence="13" type="primary">20214093</name>
    <name evidence="12" type="ORF">HELRODRAFT_67728</name>
</gene>
<dbReference type="SUPFAM" id="SSF54236">
    <property type="entry name" value="Ubiquitin-like"/>
    <property type="match status" value="1"/>
</dbReference>
<evidence type="ECO:0000313" key="14">
    <source>
        <dbReference type="Proteomes" id="UP000015101"/>
    </source>
</evidence>
<evidence type="ECO:0000256" key="7">
    <source>
        <dbReference type="ARBA" id="ARBA00023273"/>
    </source>
</evidence>
<dbReference type="CTD" id="20214093"/>
<evidence type="ECO:0000256" key="2">
    <source>
        <dbReference type="ARBA" id="ARBA00022490"/>
    </source>
</evidence>
<reference evidence="14" key="1">
    <citation type="submission" date="2012-12" db="EMBL/GenBank/DDBJ databases">
        <authorList>
            <person name="Hellsten U."/>
            <person name="Grimwood J."/>
            <person name="Chapman J.A."/>
            <person name="Shapiro H."/>
            <person name="Aerts A."/>
            <person name="Otillar R.P."/>
            <person name="Terry A.Y."/>
            <person name="Boore J.L."/>
            <person name="Simakov O."/>
            <person name="Marletaz F."/>
            <person name="Cho S.-J."/>
            <person name="Edsinger-Gonzales E."/>
            <person name="Havlak P."/>
            <person name="Kuo D.-H."/>
            <person name="Larsson T."/>
            <person name="Lv J."/>
            <person name="Arendt D."/>
            <person name="Savage R."/>
            <person name="Osoegawa K."/>
            <person name="de Jong P."/>
            <person name="Lindberg D.R."/>
            <person name="Seaver E.C."/>
            <person name="Weisblat D.A."/>
            <person name="Putnam N.H."/>
            <person name="Grigoriev I.V."/>
            <person name="Rokhsar D.S."/>
        </authorList>
    </citation>
    <scope>NUCLEOTIDE SEQUENCE</scope>
</reference>
<dbReference type="GeneID" id="20214093"/>
<evidence type="ECO:0000256" key="10">
    <source>
        <dbReference type="ARBA" id="ARBA00046139"/>
    </source>
</evidence>
<dbReference type="SUPFAM" id="SSF55856">
    <property type="entry name" value="Cytochrome b5-like heme/steroid binding domain"/>
    <property type="match status" value="1"/>
</dbReference>
<comment type="function">
    <text evidence="10">Radial spoke stalk protein that binds heme under oxidizing conditions. Required for the coordinated beating of multiple cilia maybe by functioning in a redox signaling pathway.</text>
</comment>
<proteinExistence type="inferred from homology"/>
<dbReference type="PANTHER" id="PTHR21281">
    <property type="entry name" value="CYTOCHROME B5 DOMAIN-CONTAINING PROTEIN 1"/>
    <property type="match status" value="1"/>
</dbReference>
<dbReference type="InParanoid" id="T1FZ45"/>
<accession>T1FZ45</accession>
<dbReference type="Gene3D" id="3.10.120.10">
    <property type="entry name" value="Cytochrome b5-like heme/steroid binding domain"/>
    <property type="match status" value="1"/>
</dbReference>
<evidence type="ECO:0000256" key="9">
    <source>
        <dbReference type="ARBA" id="ARBA00040649"/>
    </source>
</evidence>
<dbReference type="EMBL" id="KB097495">
    <property type="protein sequence ID" value="ESN96027.1"/>
    <property type="molecule type" value="Genomic_DNA"/>
</dbReference>
<name>T1FZ45_HELRO</name>
<keyword evidence="14" id="KW-1185">Reference proteome</keyword>
<dbReference type="OMA" id="DLTHFFH"/>
<sequence length="211" mass="25057">KMRYYTPYEVLAHNTYDDLWVSLLGKVYNLSQLSEKNKGSILMKPIIEAAGKDISHWFDEITEEPRRYLDPLTNISLIYTPYGRYVHVPPPYPSSDWANDFGTPWWKDSNYYIGHLTKKTRKLKIINTLTSQQDVCSEETINEILRRYLAYNLHANSYTWKYDGVVLDMNKTLEENGIKDDDFEFYNLKMDDTEYLQYVHLYFNDDLTVID</sequence>
<dbReference type="eggNOG" id="KOG0537">
    <property type="taxonomic scope" value="Eukaryota"/>
</dbReference>
<keyword evidence="4" id="KW-0479">Metal-binding</keyword>
<keyword evidence="6" id="KW-0206">Cytoskeleton</keyword>
<comment type="subcellular location">
    <subcellularLocation>
        <location evidence="1">Cytoplasm</location>
        <location evidence="1">Cytoskeleton</location>
        <location evidence="1">Cilium axoneme</location>
    </subcellularLocation>
</comment>
<evidence type="ECO:0000256" key="4">
    <source>
        <dbReference type="ARBA" id="ARBA00022723"/>
    </source>
</evidence>
<dbReference type="EnsemblMetazoa" id="HelroT67728">
    <property type="protein sequence ID" value="HelroP67728"/>
    <property type="gene ID" value="HelroG67728"/>
</dbReference>
<evidence type="ECO:0000256" key="5">
    <source>
        <dbReference type="ARBA" id="ARBA00023004"/>
    </source>
</evidence>
<evidence type="ECO:0000256" key="3">
    <source>
        <dbReference type="ARBA" id="ARBA00022617"/>
    </source>
</evidence>
<dbReference type="Proteomes" id="UP000015101">
    <property type="component" value="Unassembled WGS sequence"/>
</dbReference>
<dbReference type="GO" id="GO:0005930">
    <property type="term" value="C:axoneme"/>
    <property type="evidence" value="ECO:0007669"/>
    <property type="project" value="UniProtKB-SubCell"/>
</dbReference>